<protein>
    <recommendedName>
        <fullName evidence="3">HEAT repeat domain-containing protein</fullName>
    </recommendedName>
</protein>
<reference evidence="1 2" key="1">
    <citation type="submission" date="2022-11" db="EMBL/GenBank/DDBJ databases">
        <title>The characterization of three novel Bacteroidetes species and genomic analysis of their roles in tidal elemental geochemical cycles.</title>
        <authorList>
            <person name="Ma K."/>
        </authorList>
    </citation>
    <scope>NUCLEOTIDE SEQUENCE [LARGE SCALE GENOMIC DNA]</scope>
    <source>
        <strain evidence="1 2">M17</strain>
    </source>
</reference>
<dbReference type="RefSeq" id="WP_266056852.1">
    <property type="nucleotide sequence ID" value="NZ_JAPFQN010000006.1"/>
</dbReference>
<evidence type="ECO:0000313" key="2">
    <source>
        <dbReference type="Proteomes" id="UP001209885"/>
    </source>
</evidence>
<dbReference type="EMBL" id="JAPFQN010000006">
    <property type="protein sequence ID" value="MCX2744390.1"/>
    <property type="molecule type" value="Genomic_DNA"/>
</dbReference>
<accession>A0ABT3RRZ1</accession>
<organism evidence="1 2">
    <name type="scientific">Mangrovivirga halotolerans</name>
    <dbReference type="NCBI Taxonomy" id="2993936"/>
    <lineage>
        <taxon>Bacteria</taxon>
        <taxon>Pseudomonadati</taxon>
        <taxon>Bacteroidota</taxon>
        <taxon>Cytophagia</taxon>
        <taxon>Cytophagales</taxon>
        <taxon>Mangrovivirgaceae</taxon>
        <taxon>Mangrovivirga</taxon>
    </lineage>
</organism>
<comment type="caution">
    <text evidence="1">The sequence shown here is derived from an EMBL/GenBank/DDBJ whole genome shotgun (WGS) entry which is preliminary data.</text>
</comment>
<dbReference type="Proteomes" id="UP001209885">
    <property type="component" value="Unassembled WGS sequence"/>
</dbReference>
<gene>
    <name evidence="1" type="ORF">OO013_10960</name>
</gene>
<sequence length="304" mass="34267">MQRIIFFVSFFAHFLIFAQEEALVNHFEVVKKGKAESKPLAFYEGFANNPTAIKIIERYAATDDSKLKLEAINAFGAYGVYSTDKQLRSQAVANLALLGNSKDNSVSYKAISMLKRFTPADFAPETKQLLDAYLRGDYPHRSLLIKIIGFAKVQQSTQALEDIALDNSSRNREQWHALVALTRMGNQRAEARLMEAVRKMEVNSDFIYDVVPDLAYTNNEVVYNFLFEIITDQSILCASPNPNVSEKIPCGYGIAEQIAPRIVNFPVAVDASGMFLADDYQAAMDAIIDWIKEDKRLQFVDSKY</sequence>
<keyword evidence="2" id="KW-1185">Reference proteome</keyword>
<dbReference type="InterPro" id="IPR011989">
    <property type="entry name" value="ARM-like"/>
</dbReference>
<name>A0ABT3RRZ1_9BACT</name>
<evidence type="ECO:0008006" key="3">
    <source>
        <dbReference type="Google" id="ProtNLM"/>
    </source>
</evidence>
<evidence type="ECO:0000313" key="1">
    <source>
        <dbReference type="EMBL" id="MCX2744390.1"/>
    </source>
</evidence>
<dbReference type="Gene3D" id="1.25.10.10">
    <property type="entry name" value="Leucine-rich Repeat Variant"/>
    <property type="match status" value="1"/>
</dbReference>
<proteinExistence type="predicted"/>